<proteinExistence type="predicted"/>
<protein>
    <recommendedName>
        <fullName evidence="2">Short-chain dehydrogenase</fullName>
    </recommendedName>
</protein>
<dbReference type="AlphaFoldDB" id="A0AAT9I057"/>
<reference evidence="1" key="2">
    <citation type="submission" date="2024-07" db="EMBL/GenBank/DDBJ databases">
        <title>Streptomyces haneummycinica sp. nov., a new antibiotic-producing actinobacterium isolated from marine sediment.</title>
        <authorList>
            <person name="Uemura M."/>
            <person name="Hamada M."/>
            <person name="Hirano S."/>
            <person name="Kobayashi K."/>
            <person name="Ohshiro T."/>
            <person name="Kobayashi T."/>
            <person name="Terahara T."/>
        </authorList>
    </citation>
    <scope>NUCLEOTIDE SEQUENCE</scope>
    <source>
        <strain evidence="1">KM77-8</strain>
    </source>
</reference>
<dbReference type="EMBL" id="AP035768">
    <property type="protein sequence ID" value="BFO22922.1"/>
    <property type="molecule type" value="Genomic_DNA"/>
</dbReference>
<name>A0AAT9I057_9ACTN</name>
<accession>A0AAT9I057</accession>
<sequence>MRKRAARLYGLRNYPPEKVAAAVLRAVARDKAVVPVTPEARTAYALARWMPGALRRIARVKPPM</sequence>
<gene>
    <name evidence="1" type="ORF">SHKM778_93100</name>
</gene>
<evidence type="ECO:0000313" key="1">
    <source>
        <dbReference type="EMBL" id="BFO22922.1"/>
    </source>
</evidence>
<reference evidence="1" key="1">
    <citation type="submission" date="2024-06" db="EMBL/GenBank/DDBJ databases">
        <authorList>
            <consortium name="consrtm"/>
            <person name="Uemura M."/>
            <person name="Terahara T."/>
        </authorList>
    </citation>
    <scope>NUCLEOTIDE SEQUENCE</scope>
    <source>
        <strain evidence="1">KM77-8</strain>
    </source>
</reference>
<evidence type="ECO:0008006" key="2">
    <source>
        <dbReference type="Google" id="ProtNLM"/>
    </source>
</evidence>
<organism evidence="1">
    <name type="scientific">Streptomyces haneummycinicus</name>
    <dbReference type="NCBI Taxonomy" id="3074435"/>
    <lineage>
        <taxon>Bacteria</taxon>
        <taxon>Bacillati</taxon>
        <taxon>Actinomycetota</taxon>
        <taxon>Actinomycetes</taxon>
        <taxon>Kitasatosporales</taxon>
        <taxon>Streptomycetaceae</taxon>
        <taxon>Streptomyces</taxon>
    </lineage>
</organism>